<keyword evidence="1" id="KW-0732">Signal</keyword>
<gene>
    <name evidence="2" type="ORF">FNH09_02335</name>
</gene>
<feature type="signal peptide" evidence="1">
    <location>
        <begin position="1"/>
        <end position="22"/>
    </location>
</feature>
<proteinExistence type="predicted"/>
<dbReference type="OrthoDB" id="4307348at2"/>
<organism evidence="2 3">
    <name type="scientific">Streptomyces adustus</name>
    <dbReference type="NCBI Taxonomy" id="1609272"/>
    <lineage>
        <taxon>Bacteria</taxon>
        <taxon>Bacillati</taxon>
        <taxon>Actinomycetota</taxon>
        <taxon>Actinomycetes</taxon>
        <taxon>Kitasatosporales</taxon>
        <taxon>Streptomycetaceae</taxon>
        <taxon>Streptomyces</taxon>
    </lineage>
</organism>
<reference evidence="2 3" key="1">
    <citation type="submission" date="2019-07" db="EMBL/GenBank/DDBJ databases">
        <title>New species of Amycolatopsis and Streptomyces.</title>
        <authorList>
            <person name="Duangmal K."/>
            <person name="Teo W.F.A."/>
            <person name="Lipun K."/>
        </authorList>
    </citation>
    <scope>NUCLEOTIDE SEQUENCE [LARGE SCALE GENOMIC DNA]</scope>
    <source>
        <strain evidence="2 3">NBRC 109810</strain>
    </source>
</reference>
<name>A0A5N8V4F2_9ACTN</name>
<evidence type="ECO:0008006" key="4">
    <source>
        <dbReference type="Google" id="ProtNLM"/>
    </source>
</evidence>
<dbReference type="Proteomes" id="UP000325849">
    <property type="component" value="Unassembled WGS sequence"/>
</dbReference>
<comment type="caution">
    <text evidence="2">The sequence shown here is derived from an EMBL/GenBank/DDBJ whole genome shotgun (WGS) entry which is preliminary data.</text>
</comment>
<dbReference type="RefSeq" id="WP_152884532.1">
    <property type="nucleotide sequence ID" value="NZ_VJZD01000004.1"/>
</dbReference>
<keyword evidence="3" id="KW-1185">Reference proteome</keyword>
<evidence type="ECO:0000313" key="3">
    <source>
        <dbReference type="Proteomes" id="UP000325849"/>
    </source>
</evidence>
<evidence type="ECO:0000256" key="1">
    <source>
        <dbReference type="SAM" id="SignalP"/>
    </source>
</evidence>
<accession>A0A5N8V4F2</accession>
<dbReference type="AlphaFoldDB" id="A0A5N8V4F2"/>
<evidence type="ECO:0000313" key="2">
    <source>
        <dbReference type="EMBL" id="MPY30191.1"/>
    </source>
</evidence>
<protein>
    <recommendedName>
        <fullName evidence="4">DUF4232 domain-containing protein</fullName>
    </recommendedName>
</protein>
<dbReference type="EMBL" id="VJZD01000004">
    <property type="protein sequence ID" value="MPY30191.1"/>
    <property type="molecule type" value="Genomic_DNA"/>
</dbReference>
<sequence>MKRVVRRLSLDLAVAGCGVLGAAAVLVTDHARDASSHEWPTVRVGQTCRSTFDFATEVSCEYLGIDDVRYNCTAVRLGPCPPTEEIVLKNVGRDTVIVESFSGPPTGGRTPHLSSPVHSGESVVVRPAAAGHLLVDIDIHVSGRAPAALKITKVA</sequence>
<feature type="chain" id="PRO_5039181751" description="DUF4232 domain-containing protein" evidence="1">
    <location>
        <begin position="23"/>
        <end position="155"/>
    </location>
</feature>